<dbReference type="PANTHER" id="PTHR42718">
    <property type="entry name" value="MAJOR FACILITATOR SUPERFAMILY MULTIDRUG TRANSPORTER MFSC"/>
    <property type="match status" value="1"/>
</dbReference>
<dbReference type="InterPro" id="IPR020846">
    <property type="entry name" value="MFS_dom"/>
</dbReference>
<dbReference type="SUPFAM" id="SSF103473">
    <property type="entry name" value="MFS general substrate transporter"/>
    <property type="match status" value="1"/>
</dbReference>
<feature type="transmembrane region" description="Helical" evidence="9">
    <location>
        <begin position="88"/>
        <end position="107"/>
    </location>
</feature>
<comment type="similarity">
    <text evidence="2">Belongs to the major facilitator superfamily. EmrB family.</text>
</comment>
<dbReference type="PROSITE" id="PS50850">
    <property type="entry name" value="MFS"/>
    <property type="match status" value="1"/>
</dbReference>
<name>A0A9W4H8M8_9ACTN</name>
<evidence type="ECO:0000259" key="10">
    <source>
        <dbReference type="PROSITE" id="PS50850"/>
    </source>
</evidence>
<evidence type="ECO:0000256" key="3">
    <source>
        <dbReference type="ARBA" id="ARBA00022448"/>
    </source>
</evidence>
<gene>
    <name evidence="11" type="ORF">SBRY_90172</name>
</gene>
<dbReference type="GO" id="GO:0022857">
    <property type="term" value="F:transmembrane transporter activity"/>
    <property type="evidence" value="ECO:0007669"/>
    <property type="project" value="InterPro"/>
</dbReference>
<protein>
    <submittedName>
        <fullName evidence="11">Drug resistance transporter, EmrB/QacA subfamily</fullName>
    </submittedName>
</protein>
<accession>A0A9W4H8M8</accession>
<feature type="domain" description="Major facilitator superfamily (MFS) profile" evidence="10">
    <location>
        <begin position="22"/>
        <end position="464"/>
    </location>
</feature>
<evidence type="ECO:0000256" key="1">
    <source>
        <dbReference type="ARBA" id="ARBA00004651"/>
    </source>
</evidence>
<dbReference type="NCBIfam" id="TIGR00711">
    <property type="entry name" value="efflux_EmrB"/>
    <property type="match status" value="1"/>
</dbReference>
<evidence type="ECO:0000256" key="4">
    <source>
        <dbReference type="ARBA" id="ARBA00022475"/>
    </source>
</evidence>
<feature type="transmembrane region" description="Helical" evidence="9">
    <location>
        <begin position="22"/>
        <end position="44"/>
    </location>
</feature>
<dbReference type="Gene3D" id="1.20.1250.20">
    <property type="entry name" value="MFS general substrate transporter like domains"/>
    <property type="match status" value="1"/>
</dbReference>
<evidence type="ECO:0000313" key="12">
    <source>
        <dbReference type="Proteomes" id="UP001153328"/>
    </source>
</evidence>
<evidence type="ECO:0000256" key="6">
    <source>
        <dbReference type="ARBA" id="ARBA00022989"/>
    </source>
</evidence>
<evidence type="ECO:0000256" key="8">
    <source>
        <dbReference type="ARBA" id="ARBA00023251"/>
    </source>
</evidence>
<dbReference type="Proteomes" id="UP001153328">
    <property type="component" value="Unassembled WGS sequence"/>
</dbReference>
<feature type="transmembrane region" description="Helical" evidence="9">
    <location>
        <begin position="146"/>
        <end position="170"/>
    </location>
</feature>
<dbReference type="InterPro" id="IPR004638">
    <property type="entry name" value="EmrB-like"/>
</dbReference>
<feature type="transmembrane region" description="Helical" evidence="9">
    <location>
        <begin position="238"/>
        <end position="258"/>
    </location>
</feature>
<feature type="transmembrane region" description="Helical" evidence="9">
    <location>
        <begin position="442"/>
        <end position="463"/>
    </location>
</feature>
<feature type="transmembrane region" description="Helical" evidence="9">
    <location>
        <begin position="207"/>
        <end position="226"/>
    </location>
</feature>
<keyword evidence="3" id="KW-0813">Transport</keyword>
<feature type="transmembrane region" description="Helical" evidence="9">
    <location>
        <begin position="176"/>
        <end position="195"/>
    </location>
</feature>
<dbReference type="AlphaFoldDB" id="A0A9W4H8M8"/>
<evidence type="ECO:0000256" key="2">
    <source>
        <dbReference type="ARBA" id="ARBA00008537"/>
    </source>
</evidence>
<keyword evidence="12" id="KW-1185">Reference proteome</keyword>
<evidence type="ECO:0000256" key="5">
    <source>
        <dbReference type="ARBA" id="ARBA00022692"/>
    </source>
</evidence>
<evidence type="ECO:0000256" key="7">
    <source>
        <dbReference type="ARBA" id="ARBA00023136"/>
    </source>
</evidence>
<feature type="transmembrane region" description="Helical" evidence="9">
    <location>
        <begin position="64"/>
        <end position="81"/>
    </location>
</feature>
<feature type="transmembrane region" description="Helical" evidence="9">
    <location>
        <begin position="313"/>
        <end position="330"/>
    </location>
</feature>
<comment type="caution">
    <text evidence="11">The sequence shown here is derived from an EMBL/GenBank/DDBJ whole genome shotgun (WGS) entry which is preliminary data.</text>
</comment>
<feature type="transmembrane region" description="Helical" evidence="9">
    <location>
        <begin position="368"/>
        <end position="395"/>
    </location>
</feature>
<feature type="transmembrane region" description="Helical" evidence="9">
    <location>
        <begin position="342"/>
        <end position="362"/>
    </location>
</feature>
<dbReference type="PANTHER" id="PTHR42718:SF9">
    <property type="entry name" value="MAJOR FACILITATOR SUPERFAMILY MULTIDRUG TRANSPORTER MFSC"/>
    <property type="match status" value="1"/>
</dbReference>
<evidence type="ECO:0000313" key="11">
    <source>
        <dbReference type="EMBL" id="CAG7658176.1"/>
    </source>
</evidence>
<keyword evidence="6 9" id="KW-1133">Transmembrane helix</keyword>
<feature type="transmembrane region" description="Helical" evidence="9">
    <location>
        <begin position="113"/>
        <end position="134"/>
    </location>
</feature>
<proteinExistence type="inferred from homology"/>
<dbReference type="RefSeq" id="WP_205046309.1">
    <property type="nucleotide sequence ID" value="NZ_CAJVAX010000023.1"/>
</dbReference>
<dbReference type="InterPro" id="IPR036259">
    <property type="entry name" value="MFS_trans_sf"/>
</dbReference>
<organism evidence="11 12">
    <name type="scientific">Actinacidiphila bryophytorum</name>
    <dbReference type="NCBI Taxonomy" id="1436133"/>
    <lineage>
        <taxon>Bacteria</taxon>
        <taxon>Bacillati</taxon>
        <taxon>Actinomycetota</taxon>
        <taxon>Actinomycetes</taxon>
        <taxon>Kitasatosporales</taxon>
        <taxon>Streptomycetaceae</taxon>
        <taxon>Actinacidiphila</taxon>
    </lineage>
</organism>
<dbReference type="InterPro" id="IPR011701">
    <property type="entry name" value="MFS"/>
</dbReference>
<feature type="transmembrane region" description="Helical" evidence="9">
    <location>
        <begin position="407"/>
        <end position="430"/>
    </location>
</feature>
<evidence type="ECO:0000256" key="9">
    <source>
        <dbReference type="SAM" id="Phobius"/>
    </source>
</evidence>
<comment type="subcellular location">
    <subcellularLocation>
        <location evidence="1">Cell membrane</location>
        <topology evidence="1">Multi-pass membrane protein</topology>
    </subcellularLocation>
</comment>
<keyword evidence="7 9" id="KW-0472">Membrane</keyword>
<keyword evidence="5 9" id="KW-0812">Transmembrane</keyword>
<dbReference type="GO" id="GO:0005886">
    <property type="term" value="C:plasma membrane"/>
    <property type="evidence" value="ECO:0007669"/>
    <property type="project" value="UniProtKB-SubCell"/>
</dbReference>
<dbReference type="EMBL" id="CAJVAX010000023">
    <property type="protein sequence ID" value="CAG7658176.1"/>
    <property type="molecule type" value="Genomic_DNA"/>
</dbReference>
<keyword evidence="4" id="KW-1003">Cell membrane</keyword>
<sequence length="478" mass="49621">MTGVETKPAAARPEISAATWRLAWVVALGAFASGLDTSLINIALKTIQDEFDTSLRVAQWVSSGYLLALAVSLPGCAWLGRRVGVGRLWLGALAAFTVISALCAMAPTMEMLIGLRVLQGLIAGLLVPAGQTILGQAVGPGKLGRVMARLGVAVVLAPAIGPFLGGLMLHSLSWRWLFLINVPIGAVALALGLRWIPHEKGTATTPLDWAGFSYIGMGLPLVVLGMTDWGSDGSPKPLPVLLPLGLGVAGLVVFVLHATRRRHPLLDMSLYRSPGYSTASVAFIFNGALTFGCALVFPLYFQMLHGNGVVETGLQMLSMGAGTGIMLPLSGRLTDRYGGGPISVLGTGCAVVATTSFSVMGADPSPALVQALLFLLGMGTGMASTPLVISAFATVPRDRLPEATAQINILARLGGALGAALFAVVLARGLLGGTRHAFHVAFQWQCGTAFAALANTLFLWLTLHRSGDGGTPQGGPHH</sequence>
<reference evidence="11" key="1">
    <citation type="submission" date="2021-06" db="EMBL/GenBank/DDBJ databases">
        <authorList>
            <person name="Arsene-Ploetze F."/>
        </authorList>
    </citation>
    <scope>NUCLEOTIDE SEQUENCE</scope>
    <source>
        <strain evidence="11">SBRY1</strain>
    </source>
</reference>
<dbReference type="Pfam" id="PF07690">
    <property type="entry name" value="MFS_1"/>
    <property type="match status" value="1"/>
</dbReference>
<dbReference type="Gene3D" id="1.20.1720.10">
    <property type="entry name" value="Multidrug resistance protein D"/>
    <property type="match status" value="1"/>
</dbReference>
<keyword evidence="8" id="KW-0046">Antibiotic resistance</keyword>
<dbReference type="GO" id="GO:0046677">
    <property type="term" value="P:response to antibiotic"/>
    <property type="evidence" value="ECO:0007669"/>
    <property type="project" value="UniProtKB-KW"/>
</dbReference>
<feature type="transmembrane region" description="Helical" evidence="9">
    <location>
        <begin position="279"/>
        <end position="301"/>
    </location>
</feature>